<dbReference type="OrthoDB" id="2148418at2759"/>
<organism evidence="3 4">
    <name type="scientific">Chlamydomonas reinhardtii</name>
    <name type="common">Chlamydomonas smithii</name>
    <dbReference type="NCBI Taxonomy" id="3055"/>
    <lineage>
        <taxon>Eukaryota</taxon>
        <taxon>Viridiplantae</taxon>
        <taxon>Chlorophyta</taxon>
        <taxon>core chlorophytes</taxon>
        <taxon>Chlorophyceae</taxon>
        <taxon>CS clade</taxon>
        <taxon>Chlamydomonadales</taxon>
        <taxon>Chlamydomonadaceae</taxon>
        <taxon>Chlamydomonas</taxon>
    </lineage>
</organism>
<evidence type="ECO:0000259" key="2">
    <source>
        <dbReference type="SMART" id="SM01227"/>
    </source>
</evidence>
<keyword evidence="4" id="KW-1185">Reference proteome</keyword>
<dbReference type="OMA" id="CFEAMSV"/>
<gene>
    <name evidence="3" type="ORF">CHLRE_14g619950v5</name>
</gene>
<dbReference type="GeneID" id="5715881"/>
<dbReference type="InterPro" id="IPR012891">
    <property type="entry name" value="GCK_dom"/>
</dbReference>
<dbReference type="RefSeq" id="XP_001690304.2">
    <property type="nucleotide sequence ID" value="XM_001690252.3"/>
</dbReference>
<dbReference type="PaxDb" id="3055-EDP10042"/>
<sequence length="117" mass="12737">MEPEKKDAEKKPEAEEAEQPGPSASIGEQAGEEEEEEEECGWCKWMKAGGCKEPFQVWLDCVDGVKAAGRQDVESCAAVMGPLWECMEKHREYYAPQLSSLADKKAAAAGDAEEGLA</sequence>
<dbReference type="Gene3D" id="1.10.287.2900">
    <property type="match status" value="1"/>
</dbReference>
<evidence type="ECO:0000256" key="1">
    <source>
        <dbReference type="SAM" id="MobiDB-lite"/>
    </source>
</evidence>
<dbReference type="KEGG" id="cre:CHLRE_14g619950v5"/>
<proteinExistence type="predicted"/>
<dbReference type="Pfam" id="PF07802">
    <property type="entry name" value="GCK"/>
    <property type="match status" value="1"/>
</dbReference>
<dbReference type="SMART" id="SM01227">
    <property type="entry name" value="GCK"/>
    <property type="match status" value="1"/>
</dbReference>
<feature type="domain" description="GCK" evidence="2">
    <location>
        <begin position="38"/>
        <end position="116"/>
    </location>
</feature>
<accession>A0A2K3CXX1</accession>
<dbReference type="EMBL" id="CM008975">
    <property type="protein sequence ID" value="PNW73131.1"/>
    <property type="molecule type" value="Genomic_DNA"/>
</dbReference>
<reference evidence="3 4" key="1">
    <citation type="journal article" date="2007" name="Science">
        <title>The Chlamydomonas genome reveals the evolution of key animal and plant functions.</title>
        <authorList>
            <person name="Merchant S.S."/>
            <person name="Prochnik S.E."/>
            <person name="Vallon O."/>
            <person name="Harris E.H."/>
            <person name="Karpowicz S.J."/>
            <person name="Witman G.B."/>
            <person name="Terry A."/>
            <person name="Salamov A."/>
            <person name="Fritz-Laylin L.K."/>
            <person name="Marechal-Drouard L."/>
            <person name="Marshall W.F."/>
            <person name="Qu L.H."/>
            <person name="Nelson D.R."/>
            <person name="Sanderfoot A.A."/>
            <person name="Spalding M.H."/>
            <person name="Kapitonov V.V."/>
            <person name="Ren Q."/>
            <person name="Ferris P."/>
            <person name="Lindquist E."/>
            <person name="Shapiro H."/>
            <person name="Lucas S.M."/>
            <person name="Grimwood J."/>
            <person name="Schmutz J."/>
            <person name="Cardol P."/>
            <person name="Cerutti H."/>
            <person name="Chanfreau G."/>
            <person name="Chen C.L."/>
            <person name="Cognat V."/>
            <person name="Croft M.T."/>
            <person name="Dent R."/>
            <person name="Dutcher S."/>
            <person name="Fernandez E."/>
            <person name="Fukuzawa H."/>
            <person name="Gonzalez-Ballester D."/>
            <person name="Gonzalez-Halphen D."/>
            <person name="Hallmann A."/>
            <person name="Hanikenne M."/>
            <person name="Hippler M."/>
            <person name="Inwood W."/>
            <person name="Jabbari K."/>
            <person name="Kalanon M."/>
            <person name="Kuras R."/>
            <person name="Lefebvre P.A."/>
            <person name="Lemaire S.D."/>
            <person name="Lobanov A.V."/>
            <person name="Lohr M."/>
            <person name="Manuell A."/>
            <person name="Meier I."/>
            <person name="Mets L."/>
            <person name="Mittag M."/>
            <person name="Mittelmeier T."/>
            <person name="Moroney J.V."/>
            <person name="Moseley J."/>
            <person name="Napoli C."/>
            <person name="Nedelcu A.M."/>
            <person name="Niyogi K."/>
            <person name="Novoselov S.V."/>
            <person name="Paulsen I.T."/>
            <person name="Pazour G."/>
            <person name="Purton S."/>
            <person name="Ral J.P."/>
            <person name="Riano-Pachon D.M."/>
            <person name="Riekhof W."/>
            <person name="Rymarquis L."/>
            <person name="Schroda M."/>
            <person name="Stern D."/>
            <person name="Umen J."/>
            <person name="Willows R."/>
            <person name="Wilson N."/>
            <person name="Zimmer S.L."/>
            <person name="Allmer J."/>
            <person name="Balk J."/>
            <person name="Bisova K."/>
            <person name="Chen C.J."/>
            <person name="Elias M."/>
            <person name="Gendler K."/>
            <person name="Hauser C."/>
            <person name="Lamb M.R."/>
            <person name="Ledford H."/>
            <person name="Long J.C."/>
            <person name="Minagawa J."/>
            <person name="Page M.D."/>
            <person name="Pan J."/>
            <person name="Pootakham W."/>
            <person name="Roje S."/>
            <person name="Rose A."/>
            <person name="Stahlberg E."/>
            <person name="Terauchi A.M."/>
            <person name="Yang P."/>
            <person name="Ball S."/>
            <person name="Bowler C."/>
            <person name="Dieckmann C.L."/>
            <person name="Gladyshev V.N."/>
            <person name="Green P."/>
            <person name="Jorgensen R."/>
            <person name="Mayfield S."/>
            <person name="Mueller-Roeber B."/>
            <person name="Rajamani S."/>
            <person name="Sayre R.T."/>
            <person name="Brokstein P."/>
            <person name="Dubchak I."/>
            <person name="Goodstein D."/>
            <person name="Hornick L."/>
            <person name="Huang Y.W."/>
            <person name="Jhaveri J."/>
            <person name="Luo Y."/>
            <person name="Martinez D."/>
            <person name="Ngau W.C."/>
            <person name="Otillar B."/>
            <person name="Poliakov A."/>
            <person name="Porter A."/>
            <person name="Szajkowski L."/>
            <person name="Werner G."/>
            <person name="Zhou K."/>
            <person name="Grigoriev I.V."/>
            <person name="Rokhsar D.S."/>
            <person name="Grossman A.R."/>
        </authorList>
    </citation>
    <scope>NUCLEOTIDE SEQUENCE [LARGE SCALE GENOMIC DNA]</scope>
    <source>
        <strain evidence="4">CC-503</strain>
    </source>
</reference>
<dbReference type="AlphaFoldDB" id="A0A2K3CXX1"/>
<dbReference type="InParanoid" id="A0A2K3CXX1"/>
<dbReference type="FunCoup" id="A0A2K3CXX1">
    <property type="interactions" value="186"/>
</dbReference>
<evidence type="ECO:0000313" key="4">
    <source>
        <dbReference type="Proteomes" id="UP000006906"/>
    </source>
</evidence>
<feature type="region of interest" description="Disordered" evidence="1">
    <location>
        <begin position="1"/>
        <end position="39"/>
    </location>
</feature>
<feature type="compositionally biased region" description="Acidic residues" evidence="1">
    <location>
        <begin position="30"/>
        <end position="39"/>
    </location>
</feature>
<dbReference type="PANTHER" id="PTHR34357">
    <property type="entry name" value="F7A19.14 PROTEIN-RELATED"/>
    <property type="match status" value="1"/>
</dbReference>
<feature type="compositionally biased region" description="Basic and acidic residues" evidence="1">
    <location>
        <begin position="1"/>
        <end position="14"/>
    </location>
</feature>
<dbReference type="Proteomes" id="UP000006906">
    <property type="component" value="Chromosome 14"/>
</dbReference>
<dbReference type="PANTHER" id="PTHR34357:SF2">
    <property type="entry name" value="F26F24.3-RELATED"/>
    <property type="match status" value="1"/>
</dbReference>
<name>A0A2K3CXX1_CHLRE</name>
<protein>
    <recommendedName>
        <fullName evidence="2">GCK domain-containing protein</fullName>
    </recommendedName>
</protein>
<dbReference type="Gramene" id="PNW73131">
    <property type="protein sequence ID" value="PNW73131"/>
    <property type="gene ID" value="CHLRE_14g619950v5"/>
</dbReference>
<evidence type="ECO:0000313" key="3">
    <source>
        <dbReference type="EMBL" id="PNW73131.1"/>
    </source>
</evidence>